<dbReference type="Pfam" id="PF13559">
    <property type="entry name" value="DUF4129"/>
    <property type="match status" value="1"/>
</dbReference>
<dbReference type="InterPro" id="IPR025403">
    <property type="entry name" value="TgpA-like_C"/>
</dbReference>
<feature type="transmembrane region" description="Helical" evidence="1">
    <location>
        <begin position="61"/>
        <end position="81"/>
    </location>
</feature>
<name>A0A6J4N8H7_9ACTN</name>
<evidence type="ECO:0000313" key="3">
    <source>
        <dbReference type="EMBL" id="CAA9381038.1"/>
    </source>
</evidence>
<proteinExistence type="predicted"/>
<feature type="domain" description="Protein-glutamine gamma-glutamyltransferase-like C-terminal" evidence="2">
    <location>
        <begin position="129"/>
        <end position="190"/>
    </location>
</feature>
<organism evidence="3">
    <name type="scientific">uncultured Nocardioides sp</name>
    <dbReference type="NCBI Taxonomy" id="198441"/>
    <lineage>
        <taxon>Bacteria</taxon>
        <taxon>Bacillati</taxon>
        <taxon>Actinomycetota</taxon>
        <taxon>Actinomycetes</taxon>
        <taxon>Propionibacteriales</taxon>
        <taxon>Nocardioidaceae</taxon>
        <taxon>Nocardioides</taxon>
        <taxon>environmental samples</taxon>
    </lineage>
</organism>
<accession>A0A6J4N8H7</accession>
<gene>
    <name evidence="3" type="ORF">AVDCRST_MAG60-892</name>
</gene>
<keyword evidence="1" id="KW-1133">Transmembrane helix</keyword>
<dbReference type="AlphaFoldDB" id="A0A6J4N8H7"/>
<evidence type="ECO:0000256" key="1">
    <source>
        <dbReference type="SAM" id="Phobius"/>
    </source>
</evidence>
<sequence length="190" mass="20508">MRWALPLEPPLVPSPEEGRGLLRRELLDPEYHRDDLVRRLLEWVRRRILDVLEAASDAPPLSTFAAMAVGLVVVLGLSWLATRARTSPHAPGAGNPVLPDVATSAAQWRERAGQAHRDGLYSDALVHAFRALAAGQVEGGRLGDAPGATAHEVAEALRSAYPAQAASMTEGARLFDLVLYGDRPATREQA</sequence>
<evidence type="ECO:0000259" key="2">
    <source>
        <dbReference type="Pfam" id="PF13559"/>
    </source>
</evidence>
<dbReference type="EMBL" id="CADCUN010000095">
    <property type="protein sequence ID" value="CAA9381038.1"/>
    <property type="molecule type" value="Genomic_DNA"/>
</dbReference>
<keyword evidence="1" id="KW-0812">Transmembrane</keyword>
<keyword evidence="1" id="KW-0472">Membrane</keyword>
<protein>
    <recommendedName>
        <fullName evidence="2">Protein-glutamine gamma-glutamyltransferase-like C-terminal domain-containing protein</fullName>
    </recommendedName>
</protein>
<reference evidence="3" key="1">
    <citation type="submission" date="2020-02" db="EMBL/GenBank/DDBJ databases">
        <authorList>
            <person name="Meier V. D."/>
        </authorList>
    </citation>
    <scope>NUCLEOTIDE SEQUENCE</scope>
    <source>
        <strain evidence="3">AVDCRST_MAG60</strain>
    </source>
</reference>